<reference evidence="1" key="1">
    <citation type="journal article" date="2004" name="Nature">
        <title>Genome duplication in the teleost fish Tetraodon nigroviridis reveals the early vertebrate proto-karyotype.</title>
        <authorList>
            <person name="Jaillon O."/>
            <person name="Aury J.-M."/>
            <person name="Brunet F."/>
            <person name="Petit J.-L."/>
            <person name="Stange-Thomann N."/>
            <person name="Mauceli E."/>
            <person name="Bouneau L."/>
            <person name="Fischer C."/>
            <person name="Ozouf-Costaz C."/>
            <person name="Bernot A."/>
            <person name="Nicaud S."/>
            <person name="Jaffe D."/>
            <person name="Fisher S."/>
            <person name="Lutfalla G."/>
            <person name="Dossat C."/>
            <person name="Segurens B."/>
            <person name="Dasilva C."/>
            <person name="Salanoubat M."/>
            <person name="Levy M."/>
            <person name="Boudet N."/>
            <person name="Castellano S."/>
            <person name="Anthouard V."/>
            <person name="Jubin C."/>
            <person name="Castelli V."/>
            <person name="Katinka M."/>
            <person name="Vacherie B."/>
            <person name="Biemont C."/>
            <person name="Skalli Z."/>
            <person name="Cattolico L."/>
            <person name="Poulain J."/>
            <person name="De Berardinis V."/>
            <person name="Cruaud C."/>
            <person name="Duprat S."/>
            <person name="Brottier P."/>
            <person name="Coutanceau J.-P."/>
            <person name="Gouzy J."/>
            <person name="Parra G."/>
            <person name="Lardier G."/>
            <person name="Chapple C."/>
            <person name="McKernan K.J."/>
            <person name="McEwan P."/>
            <person name="Bosak S."/>
            <person name="Kellis M."/>
            <person name="Volff J.-N."/>
            <person name="Guigo R."/>
            <person name="Zody M.C."/>
            <person name="Mesirov J."/>
            <person name="Lindblad-Toh K."/>
            <person name="Birren B."/>
            <person name="Nusbaum C."/>
            <person name="Kahn D."/>
            <person name="Robinson-Rechavi M."/>
            <person name="Laudet V."/>
            <person name="Schachter V."/>
            <person name="Quetier F."/>
            <person name="Saurin W."/>
            <person name="Scarpelli C."/>
            <person name="Wincker P."/>
            <person name="Lander E.S."/>
            <person name="Weissenbach J."/>
            <person name="Roest Crollius H."/>
        </authorList>
    </citation>
    <scope>NUCLEOTIDE SEQUENCE [LARGE SCALE GENOMIC DNA]</scope>
</reference>
<name>Q4RLK1_TETNG</name>
<reference evidence="1" key="2">
    <citation type="submission" date="2004-02" db="EMBL/GenBank/DDBJ databases">
        <authorList>
            <consortium name="Genoscope"/>
            <consortium name="Whitehead Institute Centre for Genome Research"/>
        </authorList>
    </citation>
    <scope>NUCLEOTIDE SEQUENCE</scope>
</reference>
<dbReference type="EMBL" id="CAAE01015019">
    <property type="protein sequence ID" value="CAG10731.1"/>
    <property type="molecule type" value="Genomic_DNA"/>
</dbReference>
<gene>
    <name evidence="1" type="ORF">GSTENG00032452001</name>
</gene>
<dbReference type="KEGG" id="tng:GSTEN00032452G001"/>
<sequence>MCYVKVERCNSIEMSGNAQLYGSADTRFLGVGATAHTMSHCVKASSSLMREAALVWPDAAHRSPGSDRDGCLSSPVMALLMNGLHCQEKKGKKRAWKPSEDQYVRTGEPASHVKSPHRAAVPPGCHLRCLLHH</sequence>
<dbReference type="AlphaFoldDB" id="Q4RLK1"/>
<evidence type="ECO:0000313" key="1">
    <source>
        <dbReference type="EMBL" id="CAG10731.1"/>
    </source>
</evidence>
<proteinExistence type="predicted"/>
<organism evidence="1">
    <name type="scientific">Tetraodon nigroviridis</name>
    <name type="common">Spotted green pufferfish</name>
    <name type="synonym">Chelonodon nigroviridis</name>
    <dbReference type="NCBI Taxonomy" id="99883"/>
    <lineage>
        <taxon>Eukaryota</taxon>
        <taxon>Metazoa</taxon>
        <taxon>Chordata</taxon>
        <taxon>Craniata</taxon>
        <taxon>Vertebrata</taxon>
        <taxon>Euteleostomi</taxon>
        <taxon>Actinopterygii</taxon>
        <taxon>Neopterygii</taxon>
        <taxon>Teleostei</taxon>
        <taxon>Neoteleostei</taxon>
        <taxon>Acanthomorphata</taxon>
        <taxon>Eupercaria</taxon>
        <taxon>Tetraodontiformes</taxon>
        <taxon>Tetradontoidea</taxon>
        <taxon>Tetraodontidae</taxon>
        <taxon>Tetraodon</taxon>
    </lineage>
</organism>
<accession>Q4RLK1</accession>
<protein>
    <submittedName>
        <fullName evidence="1">Chromosome 10 SCAF15019, whole genome shotgun sequence</fullName>
    </submittedName>
</protein>